<feature type="compositionally biased region" description="Acidic residues" evidence="1">
    <location>
        <begin position="294"/>
        <end position="313"/>
    </location>
</feature>
<dbReference type="AlphaFoldDB" id="A0ABD5PWP7"/>
<dbReference type="EMBL" id="JBHSHT010000001">
    <property type="protein sequence ID" value="MFC4822849.1"/>
    <property type="molecule type" value="Genomic_DNA"/>
</dbReference>
<comment type="caution">
    <text evidence="2">The sequence shown here is derived from an EMBL/GenBank/DDBJ whole genome shotgun (WGS) entry which is preliminary data.</text>
</comment>
<dbReference type="Proteomes" id="UP001595945">
    <property type="component" value="Unassembled WGS sequence"/>
</dbReference>
<accession>A0ABD5PWP7</accession>
<evidence type="ECO:0000313" key="2">
    <source>
        <dbReference type="EMBL" id="MFC4822849.1"/>
    </source>
</evidence>
<dbReference type="RefSeq" id="WP_254267639.1">
    <property type="nucleotide sequence ID" value="NZ_CP100400.1"/>
</dbReference>
<dbReference type="GeneID" id="73046109"/>
<gene>
    <name evidence="2" type="ORF">ACFO9K_01100</name>
</gene>
<dbReference type="SUPFAM" id="SSF53649">
    <property type="entry name" value="Alkaline phosphatase-like"/>
    <property type="match status" value="1"/>
</dbReference>
<reference evidence="2 3" key="1">
    <citation type="journal article" date="2019" name="Int. J. Syst. Evol. Microbiol.">
        <title>The Global Catalogue of Microorganisms (GCM) 10K type strain sequencing project: providing services to taxonomists for standard genome sequencing and annotation.</title>
        <authorList>
            <consortium name="The Broad Institute Genomics Platform"/>
            <consortium name="The Broad Institute Genome Sequencing Center for Infectious Disease"/>
            <person name="Wu L."/>
            <person name="Ma J."/>
        </authorList>
    </citation>
    <scope>NUCLEOTIDE SEQUENCE [LARGE SCALE GENOMIC DNA]</scope>
    <source>
        <strain evidence="2 3">XZYJ18</strain>
    </source>
</reference>
<evidence type="ECO:0000313" key="3">
    <source>
        <dbReference type="Proteomes" id="UP001595945"/>
    </source>
</evidence>
<dbReference type="InterPro" id="IPR017850">
    <property type="entry name" value="Alkaline_phosphatase_core_sf"/>
</dbReference>
<sequence>MTFGDWVEETRTRFQTMGAKRGAVASANEFWVGMLRRFGRDVWNYGEPIYERDWDVLLVLDACRVDLMREVAAEEGDRFPFLDPDFETFDSAASMSEEWMEKNFGDEYADEKANTAYVSGNPFTRDLDPDEFGLLDEVWRYAWDDERDLMPPRPLTDRAIEVERNRDPDRLIVHYLQPHVPFRSMPDAGFRWGDPEENFGVKDGGTGEERGPWHRLLDGDLSRDDLWQGYRDNLEWVLEDVALFLDNADADTVVISSDHANAMGEWWCYAHPDYVPIPALKRVPWIETSATDTGEYEPELEREGDAEDETGDDVEQRLSALGYK</sequence>
<evidence type="ECO:0008006" key="4">
    <source>
        <dbReference type="Google" id="ProtNLM"/>
    </source>
</evidence>
<proteinExistence type="predicted"/>
<protein>
    <recommendedName>
        <fullName evidence="4">Sulfatase</fullName>
    </recommendedName>
</protein>
<organism evidence="2 3">
    <name type="scientific">Halorussus aquaticus</name>
    <dbReference type="NCBI Taxonomy" id="2953748"/>
    <lineage>
        <taxon>Archaea</taxon>
        <taxon>Methanobacteriati</taxon>
        <taxon>Methanobacteriota</taxon>
        <taxon>Stenosarchaea group</taxon>
        <taxon>Halobacteria</taxon>
        <taxon>Halobacteriales</taxon>
        <taxon>Haladaptataceae</taxon>
        <taxon>Halorussus</taxon>
    </lineage>
</organism>
<name>A0ABD5PWP7_9EURY</name>
<keyword evidence="3" id="KW-1185">Reference proteome</keyword>
<feature type="region of interest" description="Disordered" evidence="1">
    <location>
        <begin position="289"/>
        <end position="324"/>
    </location>
</feature>
<evidence type="ECO:0000256" key="1">
    <source>
        <dbReference type="SAM" id="MobiDB-lite"/>
    </source>
</evidence>
<dbReference type="Gene3D" id="3.40.720.10">
    <property type="entry name" value="Alkaline Phosphatase, subunit A"/>
    <property type="match status" value="1"/>
</dbReference>